<dbReference type="PANTHER" id="PTHR44216">
    <property type="entry name" value="PROTEIN O-MANNOSYL-TRANSFERASE TMTC2"/>
    <property type="match status" value="1"/>
</dbReference>
<gene>
    <name evidence="3" type="ORF">DDZ18_08110</name>
</gene>
<evidence type="ECO:0000313" key="4">
    <source>
        <dbReference type="Proteomes" id="UP000245168"/>
    </source>
</evidence>
<dbReference type="PROSITE" id="PS51257">
    <property type="entry name" value="PROKAR_LIPOPROTEIN"/>
    <property type="match status" value="1"/>
</dbReference>
<keyword evidence="1" id="KW-0802">TPR repeat</keyword>
<keyword evidence="2" id="KW-0732">Signal</keyword>
<feature type="chain" id="PRO_5015576407" description="Tetratricopeptide repeat protein" evidence="2">
    <location>
        <begin position="26"/>
        <end position="560"/>
    </location>
</feature>
<protein>
    <recommendedName>
        <fullName evidence="5">Tetratricopeptide repeat protein</fullName>
    </recommendedName>
</protein>
<evidence type="ECO:0000313" key="3">
    <source>
        <dbReference type="EMBL" id="PWE17620.1"/>
    </source>
</evidence>
<dbReference type="AlphaFoldDB" id="A0A2U2BUG1"/>
<dbReference type="Pfam" id="PF13432">
    <property type="entry name" value="TPR_16"/>
    <property type="match status" value="2"/>
</dbReference>
<dbReference type="Pfam" id="PF13176">
    <property type="entry name" value="TPR_7"/>
    <property type="match status" value="1"/>
</dbReference>
<dbReference type="EMBL" id="QEXV01000003">
    <property type="protein sequence ID" value="PWE17620.1"/>
    <property type="molecule type" value="Genomic_DNA"/>
</dbReference>
<evidence type="ECO:0008006" key="5">
    <source>
        <dbReference type="Google" id="ProtNLM"/>
    </source>
</evidence>
<dbReference type="PROSITE" id="PS50005">
    <property type="entry name" value="TPR"/>
    <property type="match status" value="3"/>
</dbReference>
<name>A0A2U2BUG1_9PROT</name>
<organism evidence="3 4">
    <name type="scientific">Marinicauda salina</name>
    <dbReference type="NCBI Taxonomy" id="2135793"/>
    <lineage>
        <taxon>Bacteria</taxon>
        <taxon>Pseudomonadati</taxon>
        <taxon>Pseudomonadota</taxon>
        <taxon>Alphaproteobacteria</taxon>
        <taxon>Maricaulales</taxon>
        <taxon>Maricaulaceae</taxon>
        <taxon>Marinicauda</taxon>
    </lineage>
</organism>
<accession>A0A2U2BUG1</accession>
<dbReference type="InterPro" id="IPR019734">
    <property type="entry name" value="TPR_rpt"/>
</dbReference>
<feature type="repeat" description="TPR" evidence="1">
    <location>
        <begin position="471"/>
        <end position="504"/>
    </location>
</feature>
<sequence>MRGALLSIISLVAAASCAMSPAFLAADEQEASVYGAFLAGRYAGSARDTDASARFYGDALALDPESDFLSERAFYAALLAGDFDLADASAATAAEAPDSPQLAQIYAVAADLADGRVNALLAETPEEFGAFGSLLDEILDQWGLIARGRRAEAEAAASELDTPLAASGHVLVHRALIFEAAGRMDRAEDAYRAAAGSLDMEAFTTLLLGEFLERRGRRAEAAALYEQELERADHEDAALLDALERVRARRRAPRMPDAPEAAARALLAPSAMLAGSAPVEYTALYLRLIQRLDPEFDRNTLHLAGVLEELEMTDAALAAYGRLADGPFAQRAAVDAAWLEFRLGNREVAMARAATLTETTDARAPRLLLADLHRLSGQCETAADIYADVIDARREAGEPVDWRYYFYEGVCRQTAGDWDAAEALFLQALDVAPDEPRILNHLGYNWIVLEENAERGFEMVARAAELAPDNGAILDSLGWGHFKEGRHDEAVRWLEDAVERSPADPTINWHLGDAYAAVGRSLEARFQWRRALELDPDSRERALIERRLEQGLAAGPRDIR</sequence>
<dbReference type="InterPro" id="IPR011990">
    <property type="entry name" value="TPR-like_helical_dom_sf"/>
</dbReference>
<feature type="repeat" description="TPR" evidence="1">
    <location>
        <begin position="402"/>
        <end position="435"/>
    </location>
</feature>
<comment type="caution">
    <text evidence="3">The sequence shown here is derived from an EMBL/GenBank/DDBJ whole genome shotgun (WGS) entry which is preliminary data.</text>
</comment>
<keyword evidence="4" id="KW-1185">Reference proteome</keyword>
<dbReference type="Gene3D" id="1.25.40.10">
    <property type="entry name" value="Tetratricopeptide repeat domain"/>
    <property type="match status" value="1"/>
</dbReference>
<dbReference type="SMART" id="SM00028">
    <property type="entry name" value="TPR"/>
    <property type="match status" value="5"/>
</dbReference>
<feature type="signal peptide" evidence="2">
    <location>
        <begin position="1"/>
        <end position="25"/>
    </location>
</feature>
<dbReference type="PANTHER" id="PTHR44216:SF3">
    <property type="entry name" value="PROTEIN O-MANNOSYL-TRANSFERASE TMTC2"/>
    <property type="match status" value="1"/>
</dbReference>
<dbReference type="Proteomes" id="UP000245168">
    <property type="component" value="Unassembled WGS sequence"/>
</dbReference>
<evidence type="ECO:0000256" key="2">
    <source>
        <dbReference type="SAM" id="SignalP"/>
    </source>
</evidence>
<evidence type="ECO:0000256" key="1">
    <source>
        <dbReference type="PROSITE-ProRule" id="PRU00339"/>
    </source>
</evidence>
<dbReference type="SUPFAM" id="SSF48452">
    <property type="entry name" value="TPR-like"/>
    <property type="match status" value="2"/>
</dbReference>
<reference evidence="4" key="1">
    <citation type="submission" date="2018-05" db="EMBL/GenBank/DDBJ databases">
        <authorList>
            <person name="Liu B.-T."/>
        </authorList>
    </citation>
    <scope>NUCLEOTIDE SEQUENCE [LARGE SCALE GENOMIC DNA]</scope>
    <source>
        <strain evidence="4">WD6-1</strain>
    </source>
</reference>
<feature type="repeat" description="TPR" evidence="1">
    <location>
        <begin position="505"/>
        <end position="538"/>
    </location>
</feature>
<dbReference type="InterPro" id="IPR052384">
    <property type="entry name" value="TMTC_O-mannosyltransferase"/>
</dbReference>
<proteinExistence type="predicted"/>